<organism evidence="2">
    <name type="scientific">Mantoniella antarctica</name>
    <dbReference type="NCBI Taxonomy" id="81844"/>
    <lineage>
        <taxon>Eukaryota</taxon>
        <taxon>Viridiplantae</taxon>
        <taxon>Chlorophyta</taxon>
        <taxon>Mamiellophyceae</taxon>
        <taxon>Mamiellales</taxon>
        <taxon>Mamiellaceae</taxon>
        <taxon>Mantoniella</taxon>
    </lineage>
</organism>
<accession>A0A7S0X4E2</accession>
<feature type="region of interest" description="Disordered" evidence="1">
    <location>
        <begin position="48"/>
        <end position="104"/>
    </location>
</feature>
<reference evidence="2" key="1">
    <citation type="submission" date="2021-01" db="EMBL/GenBank/DDBJ databases">
        <authorList>
            <person name="Corre E."/>
            <person name="Pelletier E."/>
            <person name="Niang G."/>
            <person name="Scheremetjew M."/>
            <person name="Finn R."/>
            <person name="Kale V."/>
            <person name="Holt S."/>
            <person name="Cochrane G."/>
            <person name="Meng A."/>
            <person name="Brown T."/>
            <person name="Cohen L."/>
        </authorList>
    </citation>
    <scope>NUCLEOTIDE SEQUENCE</scope>
    <source>
        <strain evidence="2">SL-175</strain>
    </source>
</reference>
<feature type="region of interest" description="Disordered" evidence="1">
    <location>
        <begin position="268"/>
        <end position="299"/>
    </location>
</feature>
<sequence length="299" mass="30789">MERWDEADDDLARAGRLDPSLAREVAVERRHVTRGRARGDASMKAAFKKAFGGGGHGDGGTGTGGGSGGAGSGRSESSGGAGGRGSGSSGGGEIGGSPESDATPRETYTAIAEVLAGPGMSAAMAASEISALDLAAAAGVDGIVDENDPRTVADHAVRRAVQQEAVNEASFAASGLPFDLYTDSERAPVGAAFPMAGAVTTLALDFAEIDKEIQDEEEAEERGRKVSSAVARGQAMRKVGMTTNPWDPDGTKAEREMDAQFVREYEAGRRTAAEEEAAAHREKMRGKTRTVGADTLDVD</sequence>
<proteinExistence type="predicted"/>
<feature type="compositionally biased region" description="Basic and acidic residues" evidence="1">
    <location>
        <begin position="1"/>
        <end position="16"/>
    </location>
</feature>
<feature type="compositionally biased region" description="Gly residues" evidence="1">
    <location>
        <begin position="79"/>
        <end position="95"/>
    </location>
</feature>
<dbReference type="AlphaFoldDB" id="A0A7S0X4E2"/>
<evidence type="ECO:0000256" key="1">
    <source>
        <dbReference type="SAM" id="MobiDB-lite"/>
    </source>
</evidence>
<gene>
    <name evidence="2" type="ORF">MANT1106_LOCUS1547</name>
</gene>
<feature type="compositionally biased region" description="Gly residues" evidence="1">
    <location>
        <begin position="51"/>
        <end position="72"/>
    </location>
</feature>
<feature type="compositionally biased region" description="Basic and acidic residues" evidence="1">
    <location>
        <begin position="268"/>
        <end position="281"/>
    </location>
</feature>
<feature type="region of interest" description="Disordered" evidence="1">
    <location>
        <begin position="1"/>
        <end position="22"/>
    </location>
</feature>
<evidence type="ECO:0000313" key="2">
    <source>
        <dbReference type="EMBL" id="CAD8698866.1"/>
    </source>
</evidence>
<protein>
    <submittedName>
        <fullName evidence="2">Uncharacterized protein</fullName>
    </submittedName>
</protein>
<name>A0A7S0X4E2_9CHLO</name>
<feature type="region of interest" description="Disordered" evidence="1">
    <location>
        <begin position="215"/>
        <end position="252"/>
    </location>
</feature>
<dbReference type="EMBL" id="HBFC01002947">
    <property type="protein sequence ID" value="CAD8698866.1"/>
    <property type="molecule type" value="Transcribed_RNA"/>
</dbReference>